<dbReference type="STRING" id="284592.Q6BWD6"/>
<feature type="compositionally biased region" description="Pro residues" evidence="6">
    <location>
        <begin position="490"/>
        <end position="504"/>
    </location>
</feature>
<protein>
    <submittedName>
        <fullName evidence="9">DEHA2B12166p</fullName>
    </submittedName>
</protein>
<dbReference type="Gene3D" id="1.10.1520.10">
    <property type="entry name" value="Ribonuclease III domain"/>
    <property type="match status" value="1"/>
</dbReference>
<organism evidence="9 10">
    <name type="scientific">Debaryomyces hansenii (strain ATCC 36239 / CBS 767 / BCRC 21394 / JCM 1990 / NBRC 0083 / IGC 2968)</name>
    <name type="common">Yeast</name>
    <name type="synonym">Torulaspora hansenii</name>
    <dbReference type="NCBI Taxonomy" id="284592"/>
    <lineage>
        <taxon>Eukaryota</taxon>
        <taxon>Fungi</taxon>
        <taxon>Dikarya</taxon>
        <taxon>Ascomycota</taxon>
        <taxon>Saccharomycotina</taxon>
        <taxon>Pichiomycetes</taxon>
        <taxon>Debaryomycetaceae</taxon>
        <taxon>Debaryomyces</taxon>
    </lineage>
</organism>
<dbReference type="InParanoid" id="Q6BWD6"/>
<dbReference type="OrthoDB" id="4087411at2759"/>
<evidence type="ECO:0000256" key="3">
    <source>
        <dbReference type="ARBA" id="ARBA00022801"/>
    </source>
</evidence>
<dbReference type="OMA" id="NIFLAYM"/>
<dbReference type="InterPro" id="IPR040540">
    <property type="entry name" value="RNase_3_N"/>
</dbReference>
<keyword evidence="10" id="KW-1185">Reference proteome</keyword>
<dbReference type="Proteomes" id="UP000000599">
    <property type="component" value="Chromosome B"/>
</dbReference>
<accession>Q6BWD6</accession>
<dbReference type="eggNOG" id="KOG1817">
    <property type="taxonomic scope" value="Eukaryota"/>
</dbReference>
<keyword evidence="4 5" id="KW-0694">RNA-binding</keyword>
<dbReference type="CDD" id="cd00593">
    <property type="entry name" value="RIBOc"/>
    <property type="match status" value="1"/>
</dbReference>
<dbReference type="GO" id="GO:0034475">
    <property type="term" value="P:U4 snRNA 3'-end processing"/>
    <property type="evidence" value="ECO:0007669"/>
    <property type="project" value="TreeGrafter"/>
</dbReference>
<dbReference type="KEGG" id="dha:DEHA2B12166g"/>
<dbReference type="RefSeq" id="XP_457483.2">
    <property type="nucleotide sequence ID" value="XM_457483.1"/>
</dbReference>
<dbReference type="GO" id="GO:0003723">
    <property type="term" value="F:RNA binding"/>
    <property type="evidence" value="ECO:0007669"/>
    <property type="project" value="UniProtKB-UniRule"/>
</dbReference>
<dbReference type="HOGENOM" id="CLU_026303_0_0_1"/>
<feature type="domain" description="DRBM" evidence="7">
    <location>
        <begin position="540"/>
        <end position="603"/>
    </location>
</feature>
<dbReference type="GO" id="GO:0004525">
    <property type="term" value="F:ribonuclease III activity"/>
    <property type="evidence" value="ECO:0007669"/>
    <property type="project" value="InterPro"/>
</dbReference>
<evidence type="ECO:0000256" key="1">
    <source>
        <dbReference type="ARBA" id="ARBA00022722"/>
    </source>
</evidence>
<evidence type="ECO:0000259" key="8">
    <source>
        <dbReference type="PROSITE" id="PS50142"/>
    </source>
</evidence>
<feature type="region of interest" description="Disordered" evidence="6">
    <location>
        <begin position="395"/>
        <end position="448"/>
    </location>
</feature>
<proteinExistence type="predicted"/>
<dbReference type="Pfam" id="PF00636">
    <property type="entry name" value="Ribonuclease_3"/>
    <property type="match status" value="1"/>
</dbReference>
<dbReference type="SMART" id="SM00358">
    <property type="entry name" value="DSRM"/>
    <property type="match status" value="1"/>
</dbReference>
<dbReference type="SMART" id="SM00535">
    <property type="entry name" value="RIBOc"/>
    <property type="match status" value="1"/>
</dbReference>
<dbReference type="PANTHER" id="PTHR11207">
    <property type="entry name" value="RIBONUCLEASE III"/>
    <property type="match status" value="1"/>
</dbReference>
<keyword evidence="3" id="KW-0378">Hydrolase</keyword>
<evidence type="ECO:0000256" key="2">
    <source>
        <dbReference type="ARBA" id="ARBA00022759"/>
    </source>
</evidence>
<evidence type="ECO:0000313" key="9">
    <source>
        <dbReference type="EMBL" id="CAG85487.2"/>
    </source>
</evidence>
<dbReference type="InterPro" id="IPR036389">
    <property type="entry name" value="RNase_III_sf"/>
</dbReference>
<dbReference type="SUPFAM" id="SSF54768">
    <property type="entry name" value="dsRNA-binding domain-like"/>
    <property type="match status" value="2"/>
</dbReference>
<evidence type="ECO:0000256" key="4">
    <source>
        <dbReference type="ARBA" id="ARBA00022884"/>
    </source>
</evidence>
<name>Q6BWD6_DEBHA</name>
<dbReference type="EMBL" id="CR382134">
    <property type="protein sequence ID" value="CAG85487.2"/>
    <property type="molecule type" value="Genomic_DNA"/>
</dbReference>
<dbReference type="VEuPathDB" id="FungiDB:DEHA2B12166g"/>
<evidence type="ECO:0000259" key="7">
    <source>
        <dbReference type="PROSITE" id="PS50137"/>
    </source>
</evidence>
<dbReference type="PROSITE" id="PS50137">
    <property type="entry name" value="DS_RBD"/>
    <property type="match status" value="1"/>
</dbReference>
<evidence type="ECO:0000256" key="6">
    <source>
        <dbReference type="SAM" id="MobiDB-lite"/>
    </source>
</evidence>
<evidence type="ECO:0000313" key="10">
    <source>
        <dbReference type="Proteomes" id="UP000000599"/>
    </source>
</evidence>
<dbReference type="SUPFAM" id="SSF69065">
    <property type="entry name" value="RNase III domain-like"/>
    <property type="match status" value="1"/>
</dbReference>
<reference evidence="9 10" key="1">
    <citation type="journal article" date="2004" name="Nature">
        <title>Genome evolution in yeasts.</title>
        <authorList>
            <consortium name="Genolevures"/>
            <person name="Dujon B."/>
            <person name="Sherman D."/>
            <person name="Fischer G."/>
            <person name="Durrens P."/>
            <person name="Casaregola S."/>
            <person name="Lafontaine I."/>
            <person name="de Montigny J."/>
            <person name="Marck C."/>
            <person name="Neuveglise C."/>
            <person name="Talla E."/>
            <person name="Goffard N."/>
            <person name="Frangeul L."/>
            <person name="Aigle M."/>
            <person name="Anthouard V."/>
            <person name="Babour A."/>
            <person name="Barbe V."/>
            <person name="Barnay S."/>
            <person name="Blanchin S."/>
            <person name="Beckerich J.M."/>
            <person name="Beyne E."/>
            <person name="Bleykasten C."/>
            <person name="Boisrame A."/>
            <person name="Boyer J."/>
            <person name="Cattolico L."/>
            <person name="Confanioleri F."/>
            <person name="de Daruvar A."/>
            <person name="Despons L."/>
            <person name="Fabre E."/>
            <person name="Fairhead C."/>
            <person name="Ferry-Dumazet H."/>
            <person name="Groppi A."/>
            <person name="Hantraye F."/>
            <person name="Hennequin C."/>
            <person name="Jauniaux N."/>
            <person name="Joyet P."/>
            <person name="Kachouri R."/>
            <person name="Kerrest A."/>
            <person name="Koszul R."/>
            <person name="Lemaire M."/>
            <person name="Lesur I."/>
            <person name="Ma L."/>
            <person name="Muller H."/>
            <person name="Nicaud J.M."/>
            <person name="Nikolski M."/>
            <person name="Oztas S."/>
            <person name="Ozier-Kalogeropoulos O."/>
            <person name="Pellenz S."/>
            <person name="Potier S."/>
            <person name="Richard G.F."/>
            <person name="Straub M.L."/>
            <person name="Suleau A."/>
            <person name="Swennene D."/>
            <person name="Tekaia F."/>
            <person name="Wesolowski-Louvel M."/>
            <person name="Westhof E."/>
            <person name="Wirth B."/>
            <person name="Zeniou-Meyer M."/>
            <person name="Zivanovic I."/>
            <person name="Bolotin-Fukuhara M."/>
            <person name="Thierry A."/>
            <person name="Bouchier C."/>
            <person name="Caudron B."/>
            <person name="Scarpelli C."/>
            <person name="Gaillardin C."/>
            <person name="Weissenbach J."/>
            <person name="Wincker P."/>
            <person name="Souciet J.L."/>
        </authorList>
    </citation>
    <scope>NUCLEOTIDE SEQUENCE [LARGE SCALE GENOMIC DNA]</scope>
    <source>
        <strain evidence="10">ATCC 36239 / CBS 767 / BCRC 21394 / JCM 1990 / NBRC 0083 / IGC 2968</strain>
    </source>
</reference>
<dbReference type="GO" id="GO:0006364">
    <property type="term" value="P:rRNA processing"/>
    <property type="evidence" value="ECO:0007669"/>
    <property type="project" value="TreeGrafter"/>
</dbReference>
<feature type="domain" description="RNase III" evidence="8">
    <location>
        <begin position="151"/>
        <end position="276"/>
    </location>
</feature>
<keyword evidence="2" id="KW-0255">Endonuclease</keyword>
<dbReference type="AlphaFoldDB" id="Q6BWD6"/>
<dbReference type="GO" id="GO:0006369">
    <property type="term" value="P:termination of RNA polymerase II transcription"/>
    <property type="evidence" value="ECO:0007669"/>
    <property type="project" value="TreeGrafter"/>
</dbReference>
<keyword evidence="1" id="KW-0540">Nuclease</keyword>
<dbReference type="PROSITE" id="PS50142">
    <property type="entry name" value="RNASE_3_2"/>
    <property type="match status" value="1"/>
</dbReference>
<dbReference type="InterPro" id="IPR000999">
    <property type="entry name" value="RNase_III_dom"/>
</dbReference>
<dbReference type="GO" id="GO:0005654">
    <property type="term" value="C:nucleoplasm"/>
    <property type="evidence" value="ECO:0007669"/>
    <property type="project" value="TreeGrafter"/>
</dbReference>
<dbReference type="Pfam" id="PF18497">
    <property type="entry name" value="RNase_3_N"/>
    <property type="match status" value="1"/>
</dbReference>
<dbReference type="InterPro" id="IPR014720">
    <property type="entry name" value="dsRBD_dom"/>
</dbReference>
<dbReference type="Gene3D" id="3.30.160.20">
    <property type="match status" value="1"/>
</dbReference>
<dbReference type="GeneID" id="2913434"/>
<evidence type="ECO:0000256" key="5">
    <source>
        <dbReference type="PROSITE-ProRule" id="PRU00266"/>
    </source>
</evidence>
<sequence>MQPLIQKDLLTWCDDLHQVKGNISQLQATLNQILTKAPSLDQYRELSTYLDNPNKGDASSIIDKTRNFLSSSQLKVAVRMKFLYDQGLLPFLLALSQINFKSVKSDKFVGYLLDYTPPRDIGSNLAKVLKQRVNSGKQVNIESFPPVLPPISNESLLNKILTDKSFRQPADFLESNDANDFNRSHNAKLGLRGKRLLEFALIEILDEKLPDIHEDDLYYLQFKLVSTSILTKLAFGYNLADNYKFHFSKEMNLDDKLAKLSNIFLAYIGGLALDGYSFAEIKLWIAKLYEPIIQDFNENNDTLKPLNKLALIELSFLFKQVTNMYYIPQQQTTLQFDTLETDPYVVKLSINGQTLGIGTSSIGVEEAKVRAASDAFSNKQKIDDIIRIMITSYEESQKSKQNTPGPMSTNSSNDDDDDEDYSKHNNDNDSLTEEPYSPKIDSEEEYEPSIEGNAAINQVSAPSQSQDKQPAAYTNDKIHPHPYSTFPVPHQTPQPYGAPPPPPHQAQFQHHQHPPHLPNLPSLPPYPAAALDAKYPLDNNAKNTLYAVLGSNHLTPVYRFSKVGNDFQVSILVNDIVIGTSVDSNKKAASQRAAMNALSNKSLLNQLGVHI</sequence>
<gene>
    <name evidence="9" type="ordered locus">DEHA2B12166g</name>
</gene>
<dbReference type="Pfam" id="PF00035">
    <property type="entry name" value="dsrm"/>
    <property type="match status" value="1"/>
</dbReference>
<feature type="region of interest" description="Disordered" evidence="6">
    <location>
        <begin position="460"/>
        <end position="520"/>
    </location>
</feature>
<dbReference type="PANTHER" id="PTHR11207:SF0">
    <property type="entry name" value="RIBONUCLEASE 3"/>
    <property type="match status" value="1"/>
</dbReference>